<dbReference type="RefSeq" id="WP_379785784.1">
    <property type="nucleotide sequence ID" value="NZ_JBHSMU010000016.1"/>
</dbReference>
<dbReference type="PANTHER" id="PTHR24221:SF248">
    <property type="entry name" value="ABC TRANSPORTER TRANSMEMBRANE REGION"/>
    <property type="match status" value="1"/>
</dbReference>
<evidence type="ECO:0000256" key="3">
    <source>
        <dbReference type="ARBA" id="ARBA00022692"/>
    </source>
</evidence>
<dbReference type="InterPro" id="IPR027417">
    <property type="entry name" value="P-loop_NTPase"/>
</dbReference>
<dbReference type="Pfam" id="PF00005">
    <property type="entry name" value="ABC_tran"/>
    <property type="match status" value="1"/>
</dbReference>
<name>A0ABW0L8U3_9BURK</name>
<comment type="caution">
    <text evidence="11">The sequence shown here is derived from an EMBL/GenBank/DDBJ whole genome shotgun (WGS) entry which is preliminary data.</text>
</comment>
<evidence type="ECO:0000259" key="10">
    <source>
        <dbReference type="PROSITE" id="PS50929"/>
    </source>
</evidence>
<dbReference type="InterPro" id="IPR010128">
    <property type="entry name" value="ATPase_T1SS_PrtD-like"/>
</dbReference>
<feature type="transmembrane region" description="Helical" evidence="8">
    <location>
        <begin position="12"/>
        <end position="37"/>
    </location>
</feature>
<dbReference type="Gene3D" id="1.20.1560.10">
    <property type="entry name" value="ABC transporter type 1, transmembrane domain"/>
    <property type="match status" value="1"/>
</dbReference>
<dbReference type="CDD" id="cd03246">
    <property type="entry name" value="ABCC_Protease_Secretion"/>
    <property type="match status" value="1"/>
</dbReference>
<feature type="domain" description="ABC transmembrane type-1" evidence="10">
    <location>
        <begin position="15"/>
        <end position="290"/>
    </location>
</feature>
<dbReference type="PANTHER" id="PTHR24221">
    <property type="entry name" value="ATP-BINDING CASSETTE SUB-FAMILY B"/>
    <property type="match status" value="1"/>
</dbReference>
<keyword evidence="5" id="KW-0067">ATP-binding</keyword>
<dbReference type="PROSITE" id="PS50929">
    <property type="entry name" value="ABC_TM1F"/>
    <property type="match status" value="1"/>
</dbReference>
<dbReference type="InterPro" id="IPR003593">
    <property type="entry name" value="AAA+_ATPase"/>
</dbReference>
<evidence type="ECO:0000256" key="1">
    <source>
        <dbReference type="ARBA" id="ARBA00004651"/>
    </source>
</evidence>
<evidence type="ECO:0000256" key="8">
    <source>
        <dbReference type="SAM" id="Phobius"/>
    </source>
</evidence>
<evidence type="ECO:0000256" key="7">
    <source>
        <dbReference type="ARBA" id="ARBA00023136"/>
    </source>
</evidence>
<organism evidence="11 12">
    <name type="scientific">Massilia niabensis</name>
    <dbReference type="NCBI Taxonomy" id="544910"/>
    <lineage>
        <taxon>Bacteria</taxon>
        <taxon>Pseudomonadati</taxon>
        <taxon>Pseudomonadota</taxon>
        <taxon>Betaproteobacteria</taxon>
        <taxon>Burkholderiales</taxon>
        <taxon>Oxalobacteraceae</taxon>
        <taxon>Telluria group</taxon>
        <taxon>Massilia</taxon>
    </lineage>
</organism>
<accession>A0ABW0L8U3</accession>
<keyword evidence="2" id="KW-1003">Cell membrane</keyword>
<dbReference type="SMART" id="SM00382">
    <property type="entry name" value="AAA"/>
    <property type="match status" value="1"/>
</dbReference>
<evidence type="ECO:0000259" key="9">
    <source>
        <dbReference type="PROSITE" id="PS50893"/>
    </source>
</evidence>
<dbReference type="PROSITE" id="PS00211">
    <property type="entry name" value="ABC_TRANSPORTER_1"/>
    <property type="match status" value="1"/>
</dbReference>
<dbReference type="SUPFAM" id="SSF52540">
    <property type="entry name" value="P-loop containing nucleoside triphosphate hydrolases"/>
    <property type="match status" value="1"/>
</dbReference>
<dbReference type="NCBIfam" id="TIGR01842">
    <property type="entry name" value="type_I_sec_PrtD"/>
    <property type="match status" value="1"/>
</dbReference>
<keyword evidence="3 8" id="KW-0812">Transmembrane</keyword>
<dbReference type="Proteomes" id="UP001596050">
    <property type="component" value="Unassembled WGS sequence"/>
</dbReference>
<feature type="transmembrane region" description="Helical" evidence="8">
    <location>
        <begin position="119"/>
        <end position="140"/>
    </location>
</feature>
<comment type="subcellular location">
    <subcellularLocation>
        <location evidence="1">Cell membrane</location>
        <topology evidence="1">Multi-pass membrane protein</topology>
    </subcellularLocation>
</comment>
<feature type="transmembrane region" description="Helical" evidence="8">
    <location>
        <begin position="244"/>
        <end position="271"/>
    </location>
</feature>
<dbReference type="Gene3D" id="3.40.50.300">
    <property type="entry name" value="P-loop containing nucleotide triphosphate hydrolases"/>
    <property type="match status" value="1"/>
</dbReference>
<dbReference type="InterPro" id="IPR011527">
    <property type="entry name" value="ABC1_TM_dom"/>
</dbReference>
<keyword evidence="6 8" id="KW-1133">Transmembrane helix</keyword>
<sequence>MKTIWRELRPLLGYMGLFSFCVNLLYLVPALFMLQVFDRVLTTNSHETLIVLLVGTGVALLIMLLLDYVRQSLQGVLAAMVDERLARPVVETLVERAARMPNAGVGEGMRDLATLKNVLSSNALAALFDAPWAPLFLALIWGFHPALGMGAVASVLLMLAVAWLNHRISQGAIEGLQQDGRRASKYVESSLRNAEILQALGMTGKLLGRWRALQSEVAGLQASAGRSSVVFTALTRCLRQAIQILLLALGAWLVISQEASAGIMIATTVLLGRALQPVEQLVGSWRALSDGRAAYRRLEVMSHDFPDSSKQVELPCPVGRLQVEGLSFRAHGSGKPVLYNLALSLDAGESLAIIGASAAGKSTLARLLIGVWAPSTGTVRLDGVDVAYWNRAQLGQWIGYVPQDVELFDGTVADNIARLDAVDSERVIRAAQRANAHDMINEFPQGYDTPVGEGGLRLSPGQRQRIALARALYGNPRLVVLDEPNSNLDGAGEIALAQAVSGLRAEGVTTIIITHRPSLIAHVTKILVLEAGRVKRYGAAGEVMKEMQRQAQAVVDTAGTAVAR</sequence>
<dbReference type="InterPro" id="IPR017871">
    <property type="entry name" value="ABC_transporter-like_CS"/>
</dbReference>
<keyword evidence="4" id="KW-0547">Nucleotide-binding</keyword>
<keyword evidence="12" id="KW-1185">Reference proteome</keyword>
<feature type="domain" description="ABC transporter" evidence="9">
    <location>
        <begin position="321"/>
        <end position="556"/>
    </location>
</feature>
<reference evidence="12" key="1">
    <citation type="journal article" date="2019" name="Int. J. Syst. Evol. Microbiol.">
        <title>The Global Catalogue of Microorganisms (GCM) 10K type strain sequencing project: providing services to taxonomists for standard genome sequencing and annotation.</title>
        <authorList>
            <consortium name="The Broad Institute Genomics Platform"/>
            <consortium name="The Broad Institute Genome Sequencing Center for Infectious Disease"/>
            <person name="Wu L."/>
            <person name="Ma J."/>
        </authorList>
    </citation>
    <scope>NUCLEOTIDE SEQUENCE [LARGE SCALE GENOMIC DNA]</scope>
    <source>
        <strain evidence="12">KACC 12649</strain>
    </source>
</reference>
<dbReference type="InterPro" id="IPR036640">
    <property type="entry name" value="ABC1_TM_sf"/>
</dbReference>
<evidence type="ECO:0000256" key="4">
    <source>
        <dbReference type="ARBA" id="ARBA00022741"/>
    </source>
</evidence>
<evidence type="ECO:0000256" key="5">
    <source>
        <dbReference type="ARBA" id="ARBA00022840"/>
    </source>
</evidence>
<gene>
    <name evidence="11" type="ORF">ACFPN5_21080</name>
</gene>
<proteinExistence type="predicted"/>
<evidence type="ECO:0000256" key="6">
    <source>
        <dbReference type="ARBA" id="ARBA00022989"/>
    </source>
</evidence>
<evidence type="ECO:0000256" key="2">
    <source>
        <dbReference type="ARBA" id="ARBA00022475"/>
    </source>
</evidence>
<feature type="transmembrane region" description="Helical" evidence="8">
    <location>
        <begin position="146"/>
        <end position="164"/>
    </location>
</feature>
<evidence type="ECO:0000313" key="11">
    <source>
        <dbReference type="EMBL" id="MFC5462305.1"/>
    </source>
</evidence>
<dbReference type="PROSITE" id="PS50893">
    <property type="entry name" value="ABC_TRANSPORTER_2"/>
    <property type="match status" value="1"/>
</dbReference>
<feature type="transmembrane region" description="Helical" evidence="8">
    <location>
        <begin position="49"/>
        <end position="69"/>
    </location>
</feature>
<evidence type="ECO:0000313" key="12">
    <source>
        <dbReference type="Proteomes" id="UP001596050"/>
    </source>
</evidence>
<dbReference type="Pfam" id="PF00664">
    <property type="entry name" value="ABC_membrane"/>
    <property type="match status" value="1"/>
</dbReference>
<protein>
    <submittedName>
        <fullName evidence="11">Type I secretion system permease/ATPase</fullName>
    </submittedName>
</protein>
<dbReference type="SUPFAM" id="SSF90123">
    <property type="entry name" value="ABC transporter transmembrane region"/>
    <property type="match status" value="1"/>
</dbReference>
<dbReference type="InterPro" id="IPR003439">
    <property type="entry name" value="ABC_transporter-like_ATP-bd"/>
</dbReference>
<keyword evidence="7 8" id="KW-0472">Membrane</keyword>
<dbReference type="EMBL" id="JBHSMU010000016">
    <property type="protein sequence ID" value="MFC5462305.1"/>
    <property type="molecule type" value="Genomic_DNA"/>
</dbReference>
<dbReference type="InterPro" id="IPR039421">
    <property type="entry name" value="Type_1_exporter"/>
</dbReference>